<protein>
    <submittedName>
        <fullName evidence="2">Uncharacterized protein</fullName>
    </submittedName>
</protein>
<dbReference type="RefSeq" id="WP_019379589.1">
    <property type="nucleotide sequence ID" value="NZ_CP015507.1"/>
</dbReference>
<accession>A0A160MI67</accession>
<evidence type="ECO:0000313" key="2">
    <source>
        <dbReference type="EMBL" id="AND43159.1"/>
    </source>
</evidence>
<gene>
    <name evidence="2" type="ORF">A361_28780</name>
</gene>
<organism evidence="2 3">
    <name type="scientific">Cytobacillus oceanisediminis 2691</name>
    <dbReference type="NCBI Taxonomy" id="1196031"/>
    <lineage>
        <taxon>Bacteria</taxon>
        <taxon>Bacillati</taxon>
        <taxon>Bacillota</taxon>
        <taxon>Bacilli</taxon>
        <taxon>Bacillales</taxon>
        <taxon>Bacillaceae</taxon>
        <taxon>Cytobacillus</taxon>
    </lineage>
</organism>
<dbReference type="AlphaFoldDB" id="A0A160MI67"/>
<keyword evidence="2" id="KW-0614">Plasmid</keyword>
<geneLocation type="plasmid" evidence="3">
    <name>pbo1</name>
</geneLocation>
<feature type="chain" id="PRO_5007817434" evidence="1">
    <location>
        <begin position="24"/>
        <end position="188"/>
    </location>
</feature>
<dbReference type="EMBL" id="CP015507">
    <property type="protein sequence ID" value="AND43159.1"/>
    <property type="molecule type" value="Genomic_DNA"/>
</dbReference>
<reference evidence="2 3" key="1">
    <citation type="submission" date="2016-04" db="EMBL/GenBank/DDBJ databases">
        <title>Complete genome sequence of Bacillus oceanisediminis strain 2691.</title>
        <authorList>
            <person name="Jeong H."/>
            <person name="Kim H.J."/>
            <person name="Lee D.-W."/>
        </authorList>
    </citation>
    <scope>NUCLEOTIDE SEQUENCE [LARGE SCALE GENOMIC DNA]</scope>
    <source>
        <strain evidence="2 3">2691</strain>
        <plasmid evidence="3">pbo1</plasmid>
    </source>
</reference>
<proteinExistence type="predicted"/>
<dbReference type="eggNOG" id="ENOG503296P">
    <property type="taxonomic scope" value="Bacteria"/>
</dbReference>
<sequence>MKAISKVLLVLSFAFLFVGSSAAAEENNFEKIQKKYPNATEVLTDENLAESETKELEELSKKVEKDMAENPDKVMYATPVDDNLIQPMVALPYSYTFRFQSASLQGSSFTPMKYTFIKNSISNSSQVPVTFSLYTSDGTFVGSRIYPAGTTSTSSINITRGKTYKFVLSGTSGWWKEGRGTITESLYQ</sequence>
<dbReference type="Proteomes" id="UP000077856">
    <property type="component" value="Plasmid pBO1"/>
</dbReference>
<dbReference type="KEGG" id="bon:A361_28780"/>
<evidence type="ECO:0000256" key="1">
    <source>
        <dbReference type="SAM" id="SignalP"/>
    </source>
</evidence>
<feature type="signal peptide" evidence="1">
    <location>
        <begin position="1"/>
        <end position="23"/>
    </location>
</feature>
<keyword evidence="1" id="KW-0732">Signal</keyword>
<evidence type="ECO:0000313" key="3">
    <source>
        <dbReference type="Proteomes" id="UP000077856"/>
    </source>
</evidence>
<name>A0A160MI67_9BACI</name>